<feature type="compositionally biased region" description="Basic and acidic residues" evidence="1">
    <location>
        <begin position="131"/>
        <end position="170"/>
    </location>
</feature>
<sequence length="599" mass="64612">MPGRGEDLGDGRSLDHLTGVHDDRAAAEIGDHAPVVADQDDRHAGLLLQRAQEVEDLGLDRDVERGGGLVGDEELGAPGQGHGDRHALRHAARNLVGVPPGDGGVERNGLQELPGAGLRVPAADPLVRAHRLGDLRSHPEGRVERDHRLLGDHRDPRAPHVPEPRVRHADQLLIAQPDGSRGDPAVLAEEPEERERGDRLPAARFAHEPHDLAREDVEVDALDHGRLGAAGTESDGQPAHREQGARPRLAEVGPRGAQLGAGYDRLLPGRAGGESGSGEALLVSVAQCVAEEAQRQRRDGDDAAGRDEQPRVGLDEGGGLGHHSSPRGRGRRRPEGEEREAGLDAEGRRREERDLHEQHAAELRQHVVRHDPELAQAGDACGPDVELGAHRERRAAEHADERSAGEDADADHRDEHAVVEDREHRERDDRARDREQDVDHPEDDAVEHAPEVAGEDAQRDREDQHGDDRDEHTAQRLLPAEEQPAQHIAAEGVGAEDVRAGGSLADDAEALLERVVGGEQRGREGRPDDHQEHDRRDQAEGLSQHAAEEPGGQRLRPRAGGRDRAGRGETAGMAPVFGEPVIGHAPSGSARRTAGRSRG</sequence>
<feature type="compositionally biased region" description="Basic and acidic residues" evidence="1">
    <location>
        <begin position="193"/>
        <end position="214"/>
    </location>
</feature>
<name>A0ABM8GCR0_9MICO</name>
<feature type="region of interest" description="Disordered" evidence="1">
    <location>
        <begin position="1"/>
        <end position="23"/>
    </location>
</feature>
<feature type="compositionally biased region" description="Basic and acidic residues" evidence="1">
    <location>
        <begin position="333"/>
        <end position="373"/>
    </location>
</feature>
<feature type="region of interest" description="Disordered" evidence="1">
    <location>
        <begin position="53"/>
        <end position="106"/>
    </location>
</feature>
<evidence type="ECO:0000313" key="2">
    <source>
        <dbReference type="EMBL" id="BDZ46047.1"/>
    </source>
</evidence>
<evidence type="ECO:0000256" key="1">
    <source>
        <dbReference type="SAM" id="MobiDB-lite"/>
    </source>
</evidence>
<feature type="region of interest" description="Disordered" evidence="1">
    <location>
        <begin position="131"/>
        <end position="214"/>
    </location>
</feature>
<feature type="region of interest" description="Disordered" evidence="1">
    <location>
        <begin position="291"/>
        <end position="599"/>
    </location>
</feature>
<protein>
    <submittedName>
        <fullName evidence="2">Uncharacterized protein</fullName>
    </submittedName>
</protein>
<feature type="compositionally biased region" description="Basic and acidic residues" evidence="1">
    <location>
        <begin position="387"/>
        <end position="439"/>
    </location>
</feature>
<evidence type="ECO:0000313" key="3">
    <source>
        <dbReference type="Proteomes" id="UP001321498"/>
    </source>
</evidence>
<organism evidence="2 3">
    <name type="scientific">Naasia aerilata</name>
    <dbReference type="NCBI Taxonomy" id="1162966"/>
    <lineage>
        <taxon>Bacteria</taxon>
        <taxon>Bacillati</taxon>
        <taxon>Actinomycetota</taxon>
        <taxon>Actinomycetes</taxon>
        <taxon>Micrococcales</taxon>
        <taxon>Microbacteriaceae</taxon>
        <taxon>Naasia</taxon>
    </lineage>
</organism>
<reference evidence="3" key="1">
    <citation type="journal article" date="2019" name="Int. J. Syst. Evol. Microbiol.">
        <title>The Global Catalogue of Microorganisms (GCM) 10K type strain sequencing project: providing services to taxonomists for standard genome sequencing and annotation.</title>
        <authorList>
            <consortium name="The Broad Institute Genomics Platform"/>
            <consortium name="The Broad Institute Genome Sequencing Center for Infectious Disease"/>
            <person name="Wu L."/>
            <person name="Ma J."/>
        </authorList>
    </citation>
    <scope>NUCLEOTIDE SEQUENCE [LARGE SCALE GENOMIC DNA]</scope>
    <source>
        <strain evidence="3">NBRC 108725</strain>
    </source>
</reference>
<feature type="compositionally biased region" description="Basic and acidic residues" evidence="1">
    <location>
        <begin position="292"/>
        <end position="314"/>
    </location>
</feature>
<dbReference type="Proteomes" id="UP001321498">
    <property type="component" value="Chromosome"/>
</dbReference>
<accession>A0ABM8GCR0</accession>
<feature type="compositionally biased region" description="Basic and acidic residues" evidence="1">
    <location>
        <begin position="446"/>
        <end position="474"/>
    </location>
</feature>
<proteinExistence type="predicted"/>
<dbReference type="EMBL" id="AP027731">
    <property type="protein sequence ID" value="BDZ46047.1"/>
    <property type="molecule type" value="Genomic_DNA"/>
</dbReference>
<gene>
    <name evidence="2" type="ORF">GCM10025866_19560</name>
</gene>
<feature type="compositionally biased region" description="Basic and acidic residues" evidence="1">
    <location>
        <begin position="238"/>
        <end position="249"/>
    </location>
</feature>
<keyword evidence="3" id="KW-1185">Reference proteome</keyword>
<feature type="region of interest" description="Disordered" evidence="1">
    <location>
        <begin position="227"/>
        <end position="277"/>
    </location>
</feature>
<feature type="compositionally biased region" description="Basic and acidic residues" evidence="1">
    <location>
        <begin position="520"/>
        <end position="539"/>
    </location>
</feature>